<dbReference type="OrthoDB" id="2143015at2759"/>
<dbReference type="EMBL" id="MCOG01000077">
    <property type="protein sequence ID" value="ORY55602.1"/>
    <property type="molecule type" value="Genomic_DNA"/>
</dbReference>
<evidence type="ECO:0000313" key="4">
    <source>
        <dbReference type="Proteomes" id="UP000193920"/>
    </source>
</evidence>
<evidence type="ECO:0000256" key="2">
    <source>
        <dbReference type="SAM" id="SignalP"/>
    </source>
</evidence>
<dbReference type="STRING" id="1754190.A0A1Y2D8L2"/>
<feature type="region of interest" description="Disordered" evidence="1">
    <location>
        <begin position="469"/>
        <end position="490"/>
    </location>
</feature>
<dbReference type="Proteomes" id="UP000193920">
    <property type="component" value="Unassembled WGS sequence"/>
</dbReference>
<name>A0A1Y2D8L2_9FUNG</name>
<dbReference type="AlphaFoldDB" id="A0A1Y2D8L2"/>
<evidence type="ECO:0008006" key="5">
    <source>
        <dbReference type="Google" id="ProtNLM"/>
    </source>
</evidence>
<dbReference type="InterPro" id="IPR014867">
    <property type="entry name" value="Spore_coat_CotH_CotH2/3/7"/>
</dbReference>
<comment type="caution">
    <text evidence="3">The sequence shown here is derived from an EMBL/GenBank/DDBJ whole genome shotgun (WGS) entry which is preliminary data.</text>
</comment>
<sequence length="515" mass="59917">MISILFIAISFIISSSVKVVAINTYESLNIDAAQKQQFKDEIIKNSVLPVINISTRNNTEHILSRETYTECVVDAFNVSPDLEMKENSAKIRIRGNSSAYYGDIEKILANPVPYKIKFDEKTSFLGLHEGEEFKNWVLVKSNWDVIRVDIALKMGRTLLRDEAFCTDSQLVNLYVNDIFQGIYVLTEQYEINEKRINVSPVEKNYNGTDIGYFIEIDNCYEREPHFFNITYEDATVTDINGVSRKFIEAQYTFKNDIYSQEQVDFIGNYTENLFKIIYYATKKNDFKTFDENYNLVNATFTSAEETIKAVVDINSFVDMYLLYEIVHDYDVGEGSFFFAIDFSKNSKISKFQMTAPWDFDWTYKDGNDEYWAGSFQDTTFIEKYGDRSNPWFVIFITEPWFYELVCERWQAVSNSIKNDISDEYNYSLAMESDYVKTSNHVMKNVKKLVDWINGRISWMDKTYVPGTFSLPSQNEGDEVEEYTEPSDESTEALEIILNDDNLDNFDNDESSSEDN</sequence>
<proteinExistence type="predicted"/>
<dbReference type="Pfam" id="PF08757">
    <property type="entry name" value="CotH"/>
    <property type="match status" value="1"/>
</dbReference>
<gene>
    <name evidence="3" type="ORF">LY90DRAFT_669622</name>
</gene>
<feature type="compositionally biased region" description="Acidic residues" evidence="1">
    <location>
        <begin position="475"/>
        <end position="490"/>
    </location>
</feature>
<evidence type="ECO:0000256" key="1">
    <source>
        <dbReference type="SAM" id="MobiDB-lite"/>
    </source>
</evidence>
<keyword evidence="4" id="KW-1185">Reference proteome</keyword>
<protein>
    <recommendedName>
        <fullName evidence="5">Coth-domain-containing protein</fullName>
    </recommendedName>
</protein>
<feature type="chain" id="PRO_5010988847" description="Coth-domain-containing protein" evidence="2">
    <location>
        <begin position="22"/>
        <end position="515"/>
    </location>
</feature>
<reference evidence="3 4" key="1">
    <citation type="submission" date="2016-08" db="EMBL/GenBank/DDBJ databases">
        <title>A Parts List for Fungal Cellulosomes Revealed by Comparative Genomics.</title>
        <authorList>
            <consortium name="DOE Joint Genome Institute"/>
            <person name="Haitjema C.H."/>
            <person name="Gilmore S.P."/>
            <person name="Henske J.K."/>
            <person name="Solomon K.V."/>
            <person name="De Groot R."/>
            <person name="Kuo A."/>
            <person name="Mondo S.J."/>
            <person name="Salamov A.A."/>
            <person name="Labutti K."/>
            <person name="Zhao Z."/>
            <person name="Chiniquy J."/>
            <person name="Barry K."/>
            <person name="Brewer H.M."/>
            <person name="Purvine S.O."/>
            <person name="Wright A.T."/>
            <person name="Boxma B."/>
            <person name="Van Alen T."/>
            <person name="Hackstein J.H."/>
            <person name="Baker S.E."/>
            <person name="Grigoriev I.V."/>
            <person name="O'Malley M.A."/>
        </authorList>
    </citation>
    <scope>NUCLEOTIDE SEQUENCE [LARGE SCALE GENOMIC DNA]</scope>
    <source>
        <strain evidence="3 4">G1</strain>
    </source>
</reference>
<keyword evidence="2" id="KW-0732">Signal</keyword>
<feature type="signal peptide" evidence="2">
    <location>
        <begin position="1"/>
        <end position="21"/>
    </location>
</feature>
<organism evidence="3 4">
    <name type="scientific">Neocallimastix californiae</name>
    <dbReference type="NCBI Taxonomy" id="1754190"/>
    <lineage>
        <taxon>Eukaryota</taxon>
        <taxon>Fungi</taxon>
        <taxon>Fungi incertae sedis</taxon>
        <taxon>Chytridiomycota</taxon>
        <taxon>Chytridiomycota incertae sedis</taxon>
        <taxon>Neocallimastigomycetes</taxon>
        <taxon>Neocallimastigales</taxon>
        <taxon>Neocallimastigaceae</taxon>
        <taxon>Neocallimastix</taxon>
    </lineage>
</organism>
<accession>A0A1Y2D8L2</accession>
<evidence type="ECO:0000313" key="3">
    <source>
        <dbReference type="EMBL" id="ORY55602.1"/>
    </source>
</evidence>